<organism evidence="1 2">
    <name type="scientific">Amycolatopsis thermoflava</name>
    <dbReference type="NCBI Taxonomy" id="84480"/>
    <lineage>
        <taxon>Bacteria</taxon>
        <taxon>Bacillati</taxon>
        <taxon>Actinomycetota</taxon>
        <taxon>Actinomycetes</taxon>
        <taxon>Pseudonocardiales</taxon>
        <taxon>Pseudonocardiaceae</taxon>
        <taxon>Amycolatopsis</taxon>
        <taxon>Amycolatopsis methanolica group</taxon>
    </lineage>
</organism>
<dbReference type="RefSeq" id="WP_231960647.1">
    <property type="nucleotide sequence ID" value="NZ_RKHY01000001.1"/>
</dbReference>
<keyword evidence="2" id="KW-1185">Reference proteome</keyword>
<evidence type="ECO:0000313" key="2">
    <source>
        <dbReference type="Proteomes" id="UP000274843"/>
    </source>
</evidence>
<sequence>MTDPALVGDPVLVRVAGLPAALPAALGTPDLTERIRHLIRAETAYRACAADVAERIGVELVPALPREARRQALDVRRRLHRGEFVQPGGLDFRPLARIAEWGDALAAETAALHDAVEQTARMHHGLVWDLISGDPEAARMVAATAPGVVEDIRARLAAGEPWTGKALRKRADHLLRLLFRAAFKTTPRGWLAHVALAGTGPGPLTVGDHAVHRLSNIQEDRRRLTAAPILPDAWLSLTALRWTEGDRLCWHVADHDGPDAVRRGDIRRTPVVDALCRVLGARAMRTRDVVTLLAPDARRKPVLREFLRHLAQLGLVQVSSAPTGRLHRWRVAAGPGSGFTDVYRRAHGGVAVPSRLPELVAHAGRLAAVIADRRSHPALDLVGPEPRPLSEIVAEALDSGEPSRPALPGSAWPEPRPRTTYQRLCEWMARHAGESEIELGPAVLDYLGAPPARPSPWPVDCLLRPLPGGRAVLEAVTPAGVTDARFAAALQSLHGEVPQVSAHRAFLTETAARCGAELVEVLVPPQGSQGANTVRRPRYTRTWTGDADPATYVDDPAGMRRYLPLDEITLRRDARGVIAEDRAGQVLWPVYHATRRPPPPWDLVVSLLTAASPAWRLAVSHGFGDPRAAFPGRARTPRLLADPDLVIAPATVFAGRDLLPAPGGDRFARMRALANLRLATGAPRWVFARDGRRSQPVDLDSVATLRVFDRMLADPAVGGLVLEEMLPAPDDLTVSDVDGSRRAAQVVVRLPLGASPGRLADDVTAAWQRITTRRARRAPETTAVGG</sequence>
<evidence type="ECO:0008006" key="3">
    <source>
        <dbReference type="Google" id="ProtNLM"/>
    </source>
</evidence>
<protein>
    <recommendedName>
        <fullName evidence="3">Lantibiotic dehydratase N-terminal domain-containing protein</fullName>
    </recommendedName>
</protein>
<dbReference type="Proteomes" id="UP000274843">
    <property type="component" value="Unassembled WGS sequence"/>
</dbReference>
<dbReference type="GeneID" id="301843615"/>
<proteinExistence type="predicted"/>
<evidence type="ECO:0000313" key="1">
    <source>
        <dbReference type="EMBL" id="ROS39886.1"/>
    </source>
</evidence>
<dbReference type="AlphaFoldDB" id="A0A3N2GTC2"/>
<dbReference type="EMBL" id="RKHY01000001">
    <property type="protein sequence ID" value="ROS39886.1"/>
    <property type="molecule type" value="Genomic_DNA"/>
</dbReference>
<reference evidence="1 2" key="1">
    <citation type="submission" date="2018-11" db="EMBL/GenBank/DDBJ databases">
        <title>Sequencing the genomes of 1000 actinobacteria strains.</title>
        <authorList>
            <person name="Klenk H.-P."/>
        </authorList>
    </citation>
    <scope>NUCLEOTIDE SEQUENCE [LARGE SCALE GENOMIC DNA]</scope>
    <source>
        <strain evidence="1 2">DSM 44348</strain>
    </source>
</reference>
<name>A0A3N2GTC2_9PSEU</name>
<accession>A0A3N2GTC2</accession>
<comment type="caution">
    <text evidence="1">The sequence shown here is derived from an EMBL/GenBank/DDBJ whole genome shotgun (WGS) entry which is preliminary data.</text>
</comment>
<gene>
    <name evidence="1" type="ORF">EDD35_2202</name>
</gene>